<accession>A0ABN3XRV6</accession>
<feature type="repeat" description="WD" evidence="3">
    <location>
        <begin position="930"/>
        <end position="971"/>
    </location>
</feature>
<feature type="repeat" description="WD" evidence="3">
    <location>
        <begin position="1115"/>
        <end position="1156"/>
    </location>
</feature>
<feature type="repeat" description="WD" evidence="3">
    <location>
        <begin position="1029"/>
        <end position="1064"/>
    </location>
</feature>
<feature type="repeat" description="WD" evidence="3">
    <location>
        <begin position="887"/>
        <end position="928"/>
    </location>
</feature>
<dbReference type="InterPro" id="IPR015943">
    <property type="entry name" value="WD40/YVTN_repeat-like_dom_sf"/>
</dbReference>
<keyword evidence="8" id="KW-1185">Reference proteome</keyword>
<feature type="region of interest" description="Disordered" evidence="4">
    <location>
        <begin position="112"/>
        <end position="139"/>
    </location>
</feature>
<dbReference type="InterPro" id="IPR027417">
    <property type="entry name" value="P-loop_NTPase"/>
</dbReference>
<feature type="region of interest" description="Disordered" evidence="4">
    <location>
        <begin position="32"/>
        <end position="60"/>
    </location>
</feature>
<feature type="transmembrane region" description="Helical" evidence="5">
    <location>
        <begin position="550"/>
        <end position="571"/>
    </location>
</feature>
<feature type="repeat" description="WD" evidence="3">
    <location>
        <begin position="802"/>
        <end position="843"/>
    </location>
</feature>
<feature type="repeat" description="WD" evidence="3">
    <location>
        <begin position="718"/>
        <end position="759"/>
    </location>
</feature>
<dbReference type="PANTHER" id="PTHR44019:SF8">
    <property type="entry name" value="POC1 CENTRIOLAR PROTEIN HOMOLOG"/>
    <property type="match status" value="1"/>
</dbReference>
<feature type="repeat" description="WD" evidence="3">
    <location>
        <begin position="632"/>
        <end position="664"/>
    </location>
</feature>
<dbReference type="InterPro" id="IPR019775">
    <property type="entry name" value="WD40_repeat_CS"/>
</dbReference>
<protein>
    <recommendedName>
        <fullName evidence="6">Novel STAND NTPase 1 domain-containing protein</fullName>
    </recommendedName>
</protein>
<dbReference type="PRINTS" id="PR00320">
    <property type="entry name" value="GPROTEINBRPT"/>
</dbReference>
<keyword evidence="2" id="KW-0677">Repeat</keyword>
<evidence type="ECO:0000256" key="2">
    <source>
        <dbReference type="ARBA" id="ARBA00022737"/>
    </source>
</evidence>
<feature type="repeat" description="WD" evidence="3">
    <location>
        <begin position="1159"/>
        <end position="1194"/>
    </location>
</feature>
<dbReference type="InterPro" id="IPR020472">
    <property type="entry name" value="WD40_PAC1"/>
</dbReference>
<dbReference type="Pfam" id="PF20703">
    <property type="entry name" value="nSTAND1"/>
    <property type="match status" value="1"/>
</dbReference>
<dbReference type="PROSITE" id="PS50294">
    <property type="entry name" value="WD_REPEATS_REGION"/>
    <property type="match status" value="12"/>
</dbReference>
<proteinExistence type="predicted"/>
<feature type="repeat" description="WD" evidence="3">
    <location>
        <begin position="844"/>
        <end position="885"/>
    </location>
</feature>
<feature type="compositionally biased region" description="Low complexity" evidence="4">
    <location>
        <begin position="123"/>
        <end position="135"/>
    </location>
</feature>
<dbReference type="RefSeq" id="WP_344886983.1">
    <property type="nucleotide sequence ID" value="NZ_BAAAWD010000002.1"/>
</dbReference>
<dbReference type="InterPro" id="IPR050505">
    <property type="entry name" value="WDR55/POC1"/>
</dbReference>
<dbReference type="SUPFAM" id="SSF50978">
    <property type="entry name" value="WD40 repeat-like"/>
    <property type="match status" value="2"/>
</dbReference>
<feature type="repeat" description="WD" evidence="3">
    <location>
        <begin position="1204"/>
        <end position="1235"/>
    </location>
</feature>
<dbReference type="PROSITE" id="PS50082">
    <property type="entry name" value="WD_REPEATS_2"/>
    <property type="match status" value="12"/>
</dbReference>
<organism evidence="7 8">
    <name type="scientific">Streptosporangium longisporum</name>
    <dbReference type="NCBI Taxonomy" id="46187"/>
    <lineage>
        <taxon>Bacteria</taxon>
        <taxon>Bacillati</taxon>
        <taxon>Actinomycetota</taxon>
        <taxon>Actinomycetes</taxon>
        <taxon>Streptosporangiales</taxon>
        <taxon>Streptosporangiaceae</taxon>
        <taxon>Streptosporangium</taxon>
    </lineage>
</organism>
<keyword evidence="5" id="KW-0472">Membrane</keyword>
<dbReference type="PANTHER" id="PTHR44019">
    <property type="entry name" value="WD REPEAT-CONTAINING PROTEIN 55"/>
    <property type="match status" value="1"/>
</dbReference>
<dbReference type="PROSITE" id="PS00678">
    <property type="entry name" value="WD_REPEATS_1"/>
    <property type="match status" value="8"/>
</dbReference>
<dbReference type="Pfam" id="PF00400">
    <property type="entry name" value="WD40"/>
    <property type="match status" value="13"/>
</dbReference>
<dbReference type="InterPro" id="IPR049052">
    <property type="entry name" value="nSTAND1"/>
</dbReference>
<gene>
    <name evidence="7" type="ORF">GCM10017559_02160</name>
</gene>
<name>A0ABN3XRV6_9ACTN</name>
<evidence type="ECO:0000256" key="5">
    <source>
        <dbReference type="SAM" id="Phobius"/>
    </source>
</evidence>
<dbReference type="EMBL" id="BAAAWD010000002">
    <property type="protein sequence ID" value="GAA2986118.1"/>
    <property type="molecule type" value="Genomic_DNA"/>
</dbReference>
<keyword evidence="5" id="KW-1133">Transmembrane helix</keyword>
<feature type="domain" description="Novel STAND NTPase 1" evidence="6">
    <location>
        <begin position="137"/>
        <end position="505"/>
    </location>
</feature>
<evidence type="ECO:0000256" key="1">
    <source>
        <dbReference type="ARBA" id="ARBA00022574"/>
    </source>
</evidence>
<comment type="caution">
    <text evidence="7">The sequence shown here is derived from an EMBL/GenBank/DDBJ whole genome shotgun (WGS) entry which is preliminary data.</text>
</comment>
<evidence type="ECO:0000256" key="4">
    <source>
        <dbReference type="SAM" id="MobiDB-lite"/>
    </source>
</evidence>
<keyword evidence="5" id="KW-0812">Transmembrane</keyword>
<feature type="repeat" description="WD" evidence="3">
    <location>
        <begin position="675"/>
        <end position="716"/>
    </location>
</feature>
<keyword evidence="1 3" id="KW-0853">WD repeat</keyword>
<evidence type="ECO:0000256" key="3">
    <source>
        <dbReference type="PROSITE-ProRule" id="PRU00221"/>
    </source>
</evidence>
<dbReference type="SUPFAM" id="SSF52540">
    <property type="entry name" value="P-loop containing nucleoside triphosphate hydrolases"/>
    <property type="match status" value="1"/>
</dbReference>
<feature type="repeat" description="WD" evidence="3">
    <location>
        <begin position="1072"/>
        <end position="1113"/>
    </location>
</feature>
<evidence type="ECO:0000313" key="7">
    <source>
        <dbReference type="EMBL" id="GAA2986118.1"/>
    </source>
</evidence>
<dbReference type="Proteomes" id="UP001499930">
    <property type="component" value="Unassembled WGS sequence"/>
</dbReference>
<dbReference type="SMART" id="SM00320">
    <property type="entry name" value="WD40"/>
    <property type="match status" value="13"/>
</dbReference>
<dbReference type="InterPro" id="IPR036322">
    <property type="entry name" value="WD40_repeat_dom_sf"/>
</dbReference>
<sequence length="1271" mass="134401">MAENATARFAGRLLDLRKAAGLSVRGLMIASGQTPRRRPGEEPTRLARSTVGDMTNPASDTVPERVNFEVFVDTCLRVAAQSGRPLPPGLADLAAWDAAYLALREERDLARAASKGVSRRGSGRTAGRAEAAESAPPYRGLEPYGAADARYFFGRQELVGTLLDRVSGGGLLVVTGASGAGKSSLLRAGLVPALARTGTGEVVIMEPGAEPGATLRRLLGAADAEPLVEAARRAWRGRVVVVDQFEEVFSARDGSLRAFLDVLAGLAEDRGARAVVLGVRADFFGQCAAWPELVPALERPVVVVPMERRRLLEVIEGPAKVAGFALQDGLADLLLEDLRSDRDYAEAVGALPLLSHALLQTWHHRQDGTLTFAGYRATGGITRSLAQSADAAVDGLDLDARRAARGLLTRLVQLGTDAPDTARRLLVSEAIPGGVEGEPARRALGHLVRARLLTVDDQNVQITHEALIRGWPRLRIWLQEDRADLLIRQRLTSDALDWERSGQDPAYLYSGTRLANALALERVGGVPAAFLASAERAAARVVRRRRMTTTILTVSLVISVIAAIAAVLLFGDARTQAAIALSGQVAGQSRNASEIDPATALRLAATAWRIAPTDEARQAMLNALADPARHVLAGHTYWVRAVAYSPDGRTLATASQDGTVRLWDTGTYEQRGPALSGHGASVTSVVFSRNGTTLATGSEDGTARLWEVASGRELGPPIDVRPATINSVALSADGATLATAADDGTVRLWGVADRRELVSLVSEGQVFSGVAFSGDGKVLAAGGSGGVHLWDAATHDDIARIPIASDDHVKAVAFSPDGALLATAHRDGTARLWNVGTRGEIARLRGHSQEVNAVAFSLDGTLLATGSADKQARLWDVGTGLEVGQPLNGHVDQVFGVAFAPDGRTLATAGADQVTRIWDFSVRRQLGTAFGDSGDPVNDLAFTPDGATLVSAGYDGRVGLWGTATRKPVRAPYELPWEINGVDISDGWLLAAGSGQRQLTPEGEWVPGNGHGQARLWDLASGVWIGGPLAADGAVIASVAFSPDGRKLVTGGFDGLVHTWDTRTLDETGPPYAGHDGWVKAVAYSPDGKTLASIATDNKILFWSTATHRPLGPPVSGHHNWGKSLAFSPDGAILATVADDGTARLWDVAARRQMGRTLLGHQAPHLNDVAFSDDGKVLATSGEDRTVRLWDVATQLQIGPPLVHPVAVRGVAFSRDGSTLATGDADGRIRLWDVRPVADPFASVCAAAGRSLTEDEWPRYLPARQGYLKVC</sequence>
<reference evidence="7 8" key="1">
    <citation type="journal article" date="2019" name="Int. J. Syst. Evol. Microbiol.">
        <title>The Global Catalogue of Microorganisms (GCM) 10K type strain sequencing project: providing services to taxonomists for standard genome sequencing and annotation.</title>
        <authorList>
            <consortium name="The Broad Institute Genomics Platform"/>
            <consortium name="The Broad Institute Genome Sequencing Center for Infectious Disease"/>
            <person name="Wu L."/>
            <person name="Ma J."/>
        </authorList>
    </citation>
    <scope>NUCLEOTIDE SEQUENCE [LARGE SCALE GENOMIC DNA]</scope>
    <source>
        <strain evidence="7 8">JCM 3106</strain>
    </source>
</reference>
<dbReference type="InterPro" id="IPR001680">
    <property type="entry name" value="WD40_rpt"/>
</dbReference>
<evidence type="ECO:0000313" key="8">
    <source>
        <dbReference type="Proteomes" id="UP001499930"/>
    </source>
</evidence>
<evidence type="ECO:0000259" key="6">
    <source>
        <dbReference type="Pfam" id="PF20703"/>
    </source>
</evidence>
<dbReference type="CDD" id="cd00200">
    <property type="entry name" value="WD40"/>
    <property type="match status" value="2"/>
</dbReference>
<dbReference type="Gene3D" id="2.130.10.10">
    <property type="entry name" value="YVTN repeat-like/Quinoprotein amine dehydrogenase"/>
    <property type="match status" value="5"/>
</dbReference>